<evidence type="ECO:0000256" key="6">
    <source>
        <dbReference type="ARBA" id="ARBA00022692"/>
    </source>
</evidence>
<keyword evidence="6 12" id="KW-0812">Transmembrane</keyword>
<keyword evidence="15" id="KW-1185">Reference proteome</keyword>
<evidence type="ECO:0000256" key="11">
    <source>
        <dbReference type="ARBA" id="ARBA00025182"/>
    </source>
</evidence>
<keyword evidence="10 12" id="KW-0472">Membrane</keyword>
<keyword evidence="7 12" id="KW-0653">Protein transport</keyword>
<dbReference type="PANTHER" id="PTHR34182:SF1">
    <property type="entry name" value="PROTEIN-EXPORT MEMBRANE PROTEIN SECG"/>
    <property type="match status" value="1"/>
</dbReference>
<keyword evidence="5 12" id="KW-1003">Cell membrane</keyword>
<evidence type="ECO:0000256" key="8">
    <source>
        <dbReference type="ARBA" id="ARBA00022989"/>
    </source>
</evidence>
<evidence type="ECO:0000256" key="1">
    <source>
        <dbReference type="ARBA" id="ARBA00004651"/>
    </source>
</evidence>
<feature type="region of interest" description="Disordered" evidence="13">
    <location>
        <begin position="81"/>
        <end position="164"/>
    </location>
</feature>
<dbReference type="GO" id="GO:0015450">
    <property type="term" value="F:protein-transporting ATPase activity"/>
    <property type="evidence" value="ECO:0007669"/>
    <property type="project" value="UniProtKB-UniRule"/>
</dbReference>
<evidence type="ECO:0000256" key="7">
    <source>
        <dbReference type="ARBA" id="ARBA00022927"/>
    </source>
</evidence>
<dbReference type="OrthoDB" id="7366942at2"/>
<dbReference type="PRINTS" id="PR01651">
    <property type="entry name" value="SECGEXPORT"/>
</dbReference>
<gene>
    <name evidence="14" type="primary">secG</name>
    <name evidence="14" type="ORF">MEA186_27200</name>
</gene>
<feature type="compositionally biased region" description="Pro residues" evidence="13">
    <location>
        <begin position="138"/>
        <end position="147"/>
    </location>
</feature>
<evidence type="ECO:0000313" key="14">
    <source>
        <dbReference type="EMBL" id="EHH07760.1"/>
    </source>
</evidence>
<protein>
    <recommendedName>
        <fullName evidence="3 12">Protein-export membrane protein SecG</fullName>
    </recommendedName>
</protein>
<dbReference type="Proteomes" id="UP000002949">
    <property type="component" value="Unassembled WGS sequence"/>
</dbReference>
<feature type="compositionally biased region" description="Low complexity" evidence="13">
    <location>
        <begin position="99"/>
        <end position="137"/>
    </location>
</feature>
<evidence type="ECO:0000313" key="15">
    <source>
        <dbReference type="Proteomes" id="UP000002949"/>
    </source>
</evidence>
<dbReference type="NCBIfam" id="TIGR00810">
    <property type="entry name" value="secG"/>
    <property type="match status" value="1"/>
</dbReference>
<evidence type="ECO:0000256" key="13">
    <source>
        <dbReference type="SAM" id="MobiDB-lite"/>
    </source>
</evidence>
<comment type="caution">
    <text evidence="12">Lacks conserved residue(s) required for the propagation of feature annotation.</text>
</comment>
<comment type="subcellular location">
    <subcellularLocation>
        <location evidence="1 12">Cell membrane</location>
        <topology evidence="1 12">Multi-pass membrane protein</topology>
    </subcellularLocation>
</comment>
<dbReference type="Pfam" id="PF03840">
    <property type="entry name" value="SecG"/>
    <property type="match status" value="1"/>
</dbReference>
<keyword evidence="8 12" id="KW-1133">Transmembrane helix</keyword>
<comment type="function">
    <text evidence="11 12">Involved in protein export. Participates in an early event of protein translocation.</text>
</comment>
<dbReference type="PATRIC" id="fig|1082933.3.peg.5283"/>
<dbReference type="eggNOG" id="COG1314">
    <property type="taxonomic scope" value="Bacteria"/>
</dbReference>
<accession>G6YHH2</accession>
<reference evidence="14 15" key="1">
    <citation type="journal article" date="2012" name="J. Bacteriol.">
        <title>Draft Genome Sequence of Plant Growth-Promoting Rhizobium Mesorhizobium amorphae, Isolated from Zinc-Lead Mine Tailings.</title>
        <authorList>
            <person name="Hao X."/>
            <person name="Lin Y."/>
            <person name="Johnstone L."/>
            <person name="Baltrus D.A."/>
            <person name="Miller S.J."/>
            <person name="Wei G."/>
            <person name="Rensing C."/>
        </authorList>
    </citation>
    <scope>NUCLEOTIDE SEQUENCE [LARGE SCALE GENOMIC DNA]</scope>
    <source>
        <strain evidence="14 15">CCNWGS0123</strain>
    </source>
</reference>
<dbReference type="PANTHER" id="PTHR34182">
    <property type="entry name" value="PROTEIN-EXPORT MEMBRANE PROTEIN SECG"/>
    <property type="match status" value="1"/>
</dbReference>
<organism evidence="14 15">
    <name type="scientific">Mesorhizobium amorphae CCNWGS0123</name>
    <dbReference type="NCBI Taxonomy" id="1082933"/>
    <lineage>
        <taxon>Bacteria</taxon>
        <taxon>Pseudomonadati</taxon>
        <taxon>Pseudomonadota</taxon>
        <taxon>Alphaproteobacteria</taxon>
        <taxon>Hyphomicrobiales</taxon>
        <taxon>Phyllobacteriaceae</taxon>
        <taxon>Mesorhizobium</taxon>
    </lineage>
</organism>
<dbReference type="InterPro" id="IPR004692">
    <property type="entry name" value="SecG"/>
</dbReference>
<dbReference type="GO" id="GO:0065002">
    <property type="term" value="P:intracellular protein transmembrane transport"/>
    <property type="evidence" value="ECO:0007669"/>
    <property type="project" value="TreeGrafter"/>
</dbReference>
<proteinExistence type="inferred from homology"/>
<dbReference type="STRING" id="1082933.A6B35_18895"/>
<feature type="transmembrane region" description="Helical" evidence="12">
    <location>
        <begin position="51"/>
        <end position="72"/>
    </location>
</feature>
<dbReference type="RefSeq" id="WP_006205194.1">
    <property type="nucleotide sequence ID" value="NZ_AGSN01000186.1"/>
</dbReference>
<evidence type="ECO:0000256" key="3">
    <source>
        <dbReference type="ARBA" id="ARBA00017876"/>
    </source>
</evidence>
<evidence type="ECO:0000256" key="9">
    <source>
        <dbReference type="ARBA" id="ARBA00023010"/>
    </source>
</evidence>
<dbReference type="AlphaFoldDB" id="G6YHH2"/>
<dbReference type="GO" id="GO:0043952">
    <property type="term" value="P:protein transport by the Sec complex"/>
    <property type="evidence" value="ECO:0007669"/>
    <property type="project" value="TreeGrafter"/>
</dbReference>
<dbReference type="GO" id="GO:0005886">
    <property type="term" value="C:plasma membrane"/>
    <property type="evidence" value="ECO:0007669"/>
    <property type="project" value="UniProtKB-SubCell"/>
</dbReference>
<dbReference type="EMBL" id="AGSN01000186">
    <property type="protein sequence ID" value="EHH07760.1"/>
    <property type="molecule type" value="Genomic_DNA"/>
</dbReference>
<evidence type="ECO:0000256" key="12">
    <source>
        <dbReference type="RuleBase" id="RU365087"/>
    </source>
</evidence>
<keyword evidence="4 12" id="KW-0813">Transport</keyword>
<evidence type="ECO:0000256" key="4">
    <source>
        <dbReference type="ARBA" id="ARBA00022448"/>
    </source>
</evidence>
<evidence type="ECO:0000256" key="5">
    <source>
        <dbReference type="ARBA" id="ARBA00022475"/>
    </source>
</evidence>
<name>G6YHH2_9HYPH</name>
<evidence type="ECO:0000256" key="10">
    <source>
        <dbReference type="ARBA" id="ARBA00023136"/>
    </source>
</evidence>
<dbReference type="KEGG" id="mamo:A6B35_18895"/>
<evidence type="ECO:0000256" key="2">
    <source>
        <dbReference type="ARBA" id="ARBA00008445"/>
    </source>
</evidence>
<keyword evidence="9 12" id="KW-0811">Translocation</keyword>
<dbReference type="GO" id="GO:0009306">
    <property type="term" value="P:protein secretion"/>
    <property type="evidence" value="ECO:0007669"/>
    <property type="project" value="UniProtKB-UniRule"/>
</dbReference>
<comment type="similarity">
    <text evidence="2 12">Belongs to the SecG family.</text>
</comment>
<sequence>METVLIVIHLMVVLALVGVVLLQRSEGGGLGIGGGSGFMTARGAANALTRATAILAAAFFVTSLTLSILARYGEKPIDILDRAPASSDNSGKGVLNQLPGTTPPAGTTAPAAPAGSTAPTPPSGNDAATTPPAAAPATPAPATPATPPAANGVTLPVTPQVPNQ</sequence>